<dbReference type="Gene3D" id="2.60.120.10">
    <property type="entry name" value="Jelly Rolls"/>
    <property type="match status" value="1"/>
</dbReference>
<dbReference type="AlphaFoldDB" id="A0A7V6A623"/>
<evidence type="ECO:0000259" key="3">
    <source>
        <dbReference type="Pfam" id="PF13439"/>
    </source>
</evidence>
<dbReference type="CDD" id="cd03802">
    <property type="entry name" value="GT4_AviGT4-like"/>
    <property type="match status" value="1"/>
</dbReference>
<dbReference type="SUPFAM" id="SSF53756">
    <property type="entry name" value="UDP-Glycosyltransferase/glycogen phosphorylase"/>
    <property type="match status" value="1"/>
</dbReference>
<dbReference type="InterPro" id="IPR028098">
    <property type="entry name" value="Glyco_trans_4-like_N"/>
</dbReference>
<protein>
    <submittedName>
        <fullName evidence="4">Glycosyltransferase</fullName>
    </submittedName>
</protein>
<dbReference type="PANTHER" id="PTHR46390:SF1">
    <property type="entry name" value="MANNOSE-1-PHOSPHATE GUANYLYLTRANSFERASE"/>
    <property type="match status" value="1"/>
</dbReference>
<feature type="domain" description="Glycosyl transferase family 1" evidence="1">
    <location>
        <begin position="165"/>
        <end position="303"/>
    </location>
</feature>
<proteinExistence type="predicted"/>
<accession>A0A7V6A623</accession>
<organism evidence="4">
    <name type="scientific">Desulfobacca acetoxidans</name>
    <dbReference type="NCBI Taxonomy" id="60893"/>
    <lineage>
        <taxon>Bacteria</taxon>
        <taxon>Pseudomonadati</taxon>
        <taxon>Thermodesulfobacteriota</taxon>
        <taxon>Desulfobaccia</taxon>
        <taxon>Desulfobaccales</taxon>
        <taxon>Desulfobaccaceae</taxon>
        <taxon>Desulfobacca</taxon>
    </lineage>
</organism>
<gene>
    <name evidence="4" type="ORF">ENV52_13210</name>
</gene>
<evidence type="ECO:0000259" key="2">
    <source>
        <dbReference type="Pfam" id="PF01050"/>
    </source>
</evidence>
<dbReference type="InterPro" id="IPR001296">
    <property type="entry name" value="Glyco_trans_1"/>
</dbReference>
<dbReference type="InterPro" id="IPR011051">
    <property type="entry name" value="RmlC_Cupin_sf"/>
</dbReference>
<dbReference type="InterPro" id="IPR051161">
    <property type="entry name" value="Mannose-6P_isomerase_type2"/>
</dbReference>
<dbReference type="PANTHER" id="PTHR46390">
    <property type="entry name" value="MANNOSE-1-PHOSPHATE GUANYLYLTRANSFERASE"/>
    <property type="match status" value="1"/>
</dbReference>
<dbReference type="InterPro" id="IPR001538">
    <property type="entry name" value="Man6P_isomerase-2_C"/>
</dbReference>
<evidence type="ECO:0000259" key="1">
    <source>
        <dbReference type="Pfam" id="PF00534"/>
    </source>
</evidence>
<dbReference type="Pfam" id="PF00534">
    <property type="entry name" value="Glycos_transf_1"/>
    <property type="match status" value="1"/>
</dbReference>
<name>A0A7V6A623_9BACT</name>
<dbReference type="CDD" id="cd02213">
    <property type="entry name" value="cupin_PMI_typeII_C"/>
    <property type="match status" value="1"/>
</dbReference>
<evidence type="ECO:0000313" key="4">
    <source>
        <dbReference type="EMBL" id="HHS30646.1"/>
    </source>
</evidence>
<dbReference type="GO" id="GO:0004475">
    <property type="term" value="F:mannose-1-phosphate guanylyltransferase (GTP) activity"/>
    <property type="evidence" value="ECO:0007669"/>
    <property type="project" value="TreeGrafter"/>
</dbReference>
<dbReference type="Pfam" id="PF13439">
    <property type="entry name" value="Glyco_transf_4"/>
    <property type="match status" value="1"/>
</dbReference>
<dbReference type="EMBL" id="DTGR01000205">
    <property type="protein sequence ID" value="HHS30646.1"/>
    <property type="molecule type" value="Genomic_DNA"/>
</dbReference>
<feature type="domain" description="Glycosyltransferase subfamily 4-like N-terminal" evidence="3">
    <location>
        <begin position="22"/>
        <end position="138"/>
    </location>
</feature>
<dbReference type="Gene3D" id="3.40.50.2000">
    <property type="entry name" value="Glycogen Phosphorylase B"/>
    <property type="match status" value="2"/>
</dbReference>
<dbReference type="SUPFAM" id="SSF51182">
    <property type="entry name" value="RmlC-like cupins"/>
    <property type="match status" value="1"/>
</dbReference>
<dbReference type="GO" id="GO:0009298">
    <property type="term" value="P:GDP-mannose biosynthetic process"/>
    <property type="evidence" value="ECO:0007669"/>
    <property type="project" value="TreeGrafter"/>
</dbReference>
<reference evidence="4" key="1">
    <citation type="journal article" date="2020" name="mSystems">
        <title>Genome- and Community-Level Interaction Insights into Carbon Utilization and Element Cycling Functions of Hydrothermarchaeota in Hydrothermal Sediment.</title>
        <authorList>
            <person name="Zhou Z."/>
            <person name="Liu Y."/>
            <person name="Xu W."/>
            <person name="Pan J."/>
            <person name="Luo Z.H."/>
            <person name="Li M."/>
        </authorList>
    </citation>
    <scope>NUCLEOTIDE SEQUENCE [LARGE SCALE GENOMIC DNA]</scope>
    <source>
        <strain evidence="4">SpSt-767</strain>
    </source>
</reference>
<dbReference type="InterPro" id="IPR014710">
    <property type="entry name" value="RmlC-like_jellyroll"/>
</dbReference>
<dbReference type="GO" id="GO:0016757">
    <property type="term" value="F:glycosyltransferase activity"/>
    <property type="evidence" value="ECO:0007669"/>
    <property type="project" value="InterPro"/>
</dbReference>
<dbReference type="Pfam" id="PF01050">
    <property type="entry name" value="MannoseP_isomer"/>
    <property type="match status" value="1"/>
</dbReference>
<feature type="domain" description="Mannose-6-phosphate isomerase type II C-terminal" evidence="2">
    <location>
        <begin position="335"/>
        <end position="445"/>
    </location>
</feature>
<keyword evidence="4" id="KW-0808">Transferase</keyword>
<sequence>MKIAMLSPIAWRTPPRHYGPWENVVSLLTEGLVARGVEVTLFATGDSQTRARLVSVCPRGYEEDPSILPKVWECLHISEVFEQGDQFDLIHNHFDYLPLTYQGLTTTPLVTTIHGFSSARILPVYKKYNKKSYYVAISEADKRPELDYIATIHHGIEMGHFTFRPEPGEYLLFFGRIHQEKGVRECLDVARQTGMKLILAGIIQDQEYFDREVQPHLDGRDIVYLGSVGPEKRDELLGGAYALLHPINFDEPFGLSVVEAMACGTPVIAINRGSMPEIIVHGVTGFLVNQADEMPDAVGRIKQLDRRQCRKRVEECFSAERMVEDYLKVYERIIQQTKREDHRPWGFYEILSDTANHKVKRITVYPGQRLSYQRHFHRSEHWYVVSGKAEVTRDGRTLELAPGQAVDLPVQTWHRVRNPGQDNLVFIEVQVGDYFGEDDIERSEDDYGRVQDASC</sequence>
<comment type="caution">
    <text evidence="4">The sequence shown here is derived from an EMBL/GenBank/DDBJ whole genome shotgun (WGS) entry which is preliminary data.</text>
</comment>
<dbReference type="GO" id="GO:0005976">
    <property type="term" value="P:polysaccharide metabolic process"/>
    <property type="evidence" value="ECO:0007669"/>
    <property type="project" value="InterPro"/>
</dbReference>